<keyword evidence="7 11" id="KW-0862">Zinc</keyword>
<feature type="binding site" evidence="11">
    <location>
        <position position="315"/>
    </location>
    <ligand>
        <name>Zn(2+)</name>
        <dbReference type="ChEBI" id="CHEBI:29105"/>
        <note>catalytic</note>
    </ligand>
</feature>
<evidence type="ECO:0000256" key="9">
    <source>
        <dbReference type="PIRSR" id="PIRSR634015-1"/>
    </source>
</evidence>
<evidence type="ECO:0000259" key="12">
    <source>
        <dbReference type="SMART" id="SM01263"/>
    </source>
</evidence>
<dbReference type="CDD" id="cd09599">
    <property type="entry name" value="M1_LTA4H"/>
    <property type="match status" value="1"/>
</dbReference>
<dbReference type="InterPro" id="IPR049980">
    <property type="entry name" value="LTA4H_cat"/>
</dbReference>
<evidence type="ECO:0000256" key="7">
    <source>
        <dbReference type="ARBA" id="ARBA00022833"/>
    </source>
</evidence>
<dbReference type="HOGENOM" id="CLU_014505_1_2_1"/>
<dbReference type="SMART" id="SM01263">
    <property type="entry name" value="Leuk-A4-hydro_C"/>
    <property type="match status" value="1"/>
</dbReference>
<feature type="binding site" evidence="11">
    <location>
        <position position="338"/>
    </location>
    <ligand>
        <name>Zn(2+)</name>
        <dbReference type="ChEBI" id="CHEBI:29105"/>
        <note>catalytic</note>
    </ligand>
</feature>
<evidence type="ECO:0000256" key="6">
    <source>
        <dbReference type="ARBA" id="ARBA00022801"/>
    </source>
</evidence>
<evidence type="ECO:0000313" key="13">
    <source>
        <dbReference type="EMBL" id="KIM51253.1"/>
    </source>
</evidence>
<dbReference type="Pfam" id="PF17900">
    <property type="entry name" value="Peptidase_M1_N"/>
    <property type="match status" value="1"/>
</dbReference>
<accession>A0A0C2YND0</accession>
<sequence length="658" mass="74548">MSDPTTQSNYLDIATRHLSLEWTVDFEAQTISGKAVYELEVRREGVREVIFDTAAVVIDSAEVEGETVEFSLGSAHEVMGSALRIALPNAVTSTSGGDRETDKEEKVIRLAVKYSTTKESTALQWLDKEQTQGGKFPFLFSQCQPIYARSLVPIQDTSSMKFTYDARITAILPVLMSAIRVSPSSTGPPHDGKEIGKDQVTYVYRQPVPIPSYLIAIASGNVRYKPLQVPEGKEWTSGVWAEEELVDAAEWEFREDTTKFLAAEEEIITPYRFGVYDLLVLPPSFPYGGMENACLTFVTPTLLTGDRTLTDVVVHEITHSWFGNGVTHINACHFWLNEGWTTYIERLLLQIIYTPAHRAFSYLIGSKGLYDDLKLYESTPRYQRLQIDFEYGENPDDAYSTIPYDKGANFLLYIERTLGGLDVFLPYVKDYVKTFMGKSITTQDWKDHLYTYYRTHGTKDDVKALDSIDWDAWLHGEGLTLPVPMEYDMTLAHQSNVLAERWDKARQETDLSELFDSSDLQNLDSNQIVVFLERLQSFPALPKAHIDFLGEVYGLSNTPNAEIRLRFYEVALLDPVSPAASVYAQLAAAWVVGKDVERGVIKGRMKFCRPVFRAIHAVNQELAISTYVEHKLSFHPIARNLIEKVSPLTQYTWSKRNM</sequence>
<dbReference type="InterPro" id="IPR015211">
    <property type="entry name" value="Peptidase_M1_C"/>
</dbReference>
<dbReference type="GO" id="GO:0004301">
    <property type="term" value="F:epoxide hydrolase activity"/>
    <property type="evidence" value="ECO:0007669"/>
    <property type="project" value="TreeGrafter"/>
</dbReference>
<dbReference type="GO" id="GO:0008270">
    <property type="term" value="F:zinc ion binding"/>
    <property type="evidence" value="ECO:0007669"/>
    <property type="project" value="InterPro"/>
</dbReference>
<dbReference type="FunFam" id="1.10.390.10:FF:000003">
    <property type="entry name" value="Leukotriene A(4) hydrolase"/>
    <property type="match status" value="1"/>
</dbReference>
<feature type="binding site" evidence="10">
    <location>
        <begin position="604"/>
        <end position="606"/>
    </location>
    <ligand>
        <name>a peptide</name>
        <dbReference type="ChEBI" id="CHEBI:60466"/>
    </ligand>
</feature>
<dbReference type="InterPro" id="IPR045357">
    <property type="entry name" value="Aminopeptidase_N-like_N"/>
</dbReference>
<dbReference type="MEROPS" id="M01.004"/>
<feature type="active site" description="Proton donor" evidence="9">
    <location>
        <position position="404"/>
    </location>
</feature>
<dbReference type="Pfam" id="PF01433">
    <property type="entry name" value="Peptidase_M1"/>
    <property type="match status" value="1"/>
</dbReference>
<keyword evidence="5 11" id="KW-0479">Metal-binding</keyword>
<dbReference type="STRING" id="1036808.A0A0C2YND0"/>
<name>A0A0C2YND0_9AGAM</name>
<feature type="binding site" evidence="11">
    <location>
        <position position="319"/>
    </location>
    <ligand>
        <name>Zn(2+)</name>
        <dbReference type="ChEBI" id="CHEBI:29105"/>
        <note>catalytic</note>
    </ligand>
</feature>
<feature type="active site" description="Proton acceptor" evidence="9">
    <location>
        <position position="316"/>
    </location>
</feature>
<keyword evidence="8" id="KW-0482">Metalloprotease</keyword>
<dbReference type="InterPro" id="IPR014782">
    <property type="entry name" value="Peptidase_M1_dom"/>
</dbReference>
<dbReference type="PANTHER" id="PTHR45726">
    <property type="entry name" value="LEUKOTRIENE A-4 HYDROLASE"/>
    <property type="match status" value="1"/>
</dbReference>
<dbReference type="AlphaFoldDB" id="A0A0C2YND0"/>
<dbReference type="InParanoid" id="A0A0C2YND0"/>
<proteinExistence type="inferred from homology"/>
<dbReference type="GO" id="GO:0005829">
    <property type="term" value="C:cytosol"/>
    <property type="evidence" value="ECO:0007669"/>
    <property type="project" value="TreeGrafter"/>
</dbReference>
<evidence type="ECO:0000256" key="4">
    <source>
        <dbReference type="ARBA" id="ARBA00022670"/>
    </source>
</evidence>
<evidence type="ECO:0000256" key="2">
    <source>
        <dbReference type="ARBA" id="ARBA00010136"/>
    </source>
</evidence>
<dbReference type="InterPro" id="IPR038502">
    <property type="entry name" value="M1_LTA-4_hydro/amino_C_sf"/>
</dbReference>
<dbReference type="GO" id="GO:0008237">
    <property type="term" value="F:metallopeptidase activity"/>
    <property type="evidence" value="ECO:0007669"/>
    <property type="project" value="UniProtKB-KW"/>
</dbReference>
<dbReference type="InterPro" id="IPR001930">
    <property type="entry name" value="Peptidase_M1"/>
</dbReference>
<dbReference type="InterPro" id="IPR016024">
    <property type="entry name" value="ARM-type_fold"/>
</dbReference>
<protein>
    <recommendedName>
        <fullName evidence="12">Peptidase M1 leukotriene A4 hydrolase/aminopeptidase C-terminal domain-containing protein</fullName>
    </recommendedName>
</protein>
<dbReference type="Proteomes" id="UP000053989">
    <property type="component" value="Unassembled WGS sequence"/>
</dbReference>
<evidence type="ECO:0000256" key="1">
    <source>
        <dbReference type="ARBA" id="ARBA00004496"/>
    </source>
</evidence>
<evidence type="ECO:0000313" key="14">
    <source>
        <dbReference type="Proteomes" id="UP000053989"/>
    </source>
</evidence>
<evidence type="ECO:0000256" key="8">
    <source>
        <dbReference type="ARBA" id="ARBA00023049"/>
    </source>
</evidence>
<dbReference type="EMBL" id="KN822272">
    <property type="protein sequence ID" value="KIM51253.1"/>
    <property type="molecule type" value="Genomic_DNA"/>
</dbReference>
<dbReference type="Pfam" id="PF09127">
    <property type="entry name" value="Leuk-A4-hydro_C"/>
    <property type="match status" value="1"/>
</dbReference>
<keyword evidence="4" id="KW-0645">Protease</keyword>
<evidence type="ECO:0000256" key="10">
    <source>
        <dbReference type="PIRSR" id="PIRSR634015-2"/>
    </source>
</evidence>
<dbReference type="FunFam" id="3.30.2010.30:FF:000001">
    <property type="entry name" value="Leukotriene A(4) hydrolase"/>
    <property type="match status" value="1"/>
</dbReference>
<dbReference type="PRINTS" id="PR00756">
    <property type="entry name" value="ALADIPTASE"/>
</dbReference>
<dbReference type="InterPro" id="IPR034015">
    <property type="entry name" value="M1_LTA4H"/>
</dbReference>
<dbReference type="InterPro" id="IPR042097">
    <property type="entry name" value="Aminopeptidase_N-like_N_sf"/>
</dbReference>
<keyword evidence="3" id="KW-0963">Cytoplasm</keyword>
<evidence type="ECO:0000256" key="11">
    <source>
        <dbReference type="PIRSR" id="PIRSR634015-3"/>
    </source>
</evidence>
<dbReference type="SUPFAM" id="SSF48371">
    <property type="entry name" value="ARM repeat"/>
    <property type="match status" value="1"/>
</dbReference>
<comment type="similarity">
    <text evidence="2">Belongs to the peptidase M1 family.</text>
</comment>
<feature type="domain" description="Peptidase M1 leukotriene A4 hydrolase/aminopeptidase C-terminal" evidence="12">
    <location>
        <begin position="490"/>
        <end position="646"/>
    </location>
</feature>
<dbReference type="GO" id="GO:0004177">
    <property type="term" value="F:aminopeptidase activity"/>
    <property type="evidence" value="ECO:0007669"/>
    <property type="project" value="TreeGrafter"/>
</dbReference>
<dbReference type="SUPFAM" id="SSF63737">
    <property type="entry name" value="Leukotriene A4 hydrolase N-terminal domain"/>
    <property type="match status" value="1"/>
</dbReference>
<dbReference type="Gene3D" id="3.30.2010.30">
    <property type="match status" value="1"/>
</dbReference>
<reference evidence="14" key="2">
    <citation type="submission" date="2015-01" db="EMBL/GenBank/DDBJ databases">
        <title>Evolutionary Origins and Diversification of the Mycorrhizal Mutualists.</title>
        <authorList>
            <consortium name="DOE Joint Genome Institute"/>
            <consortium name="Mycorrhizal Genomics Consortium"/>
            <person name="Kohler A."/>
            <person name="Kuo A."/>
            <person name="Nagy L.G."/>
            <person name="Floudas D."/>
            <person name="Copeland A."/>
            <person name="Barry K.W."/>
            <person name="Cichocki N."/>
            <person name="Veneault-Fourrey C."/>
            <person name="LaButti K."/>
            <person name="Lindquist E.A."/>
            <person name="Lipzen A."/>
            <person name="Lundell T."/>
            <person name="Morin E."/>
            <person name="Murat C."/>
            <person name="Riley R."/>
            <person name="Ohm R."/>
            <person name="Sun H."/>
            <person name="Tunlid A."/>
            <person name="Henrissat B."/>
            <person name="Grigoriev I.V."/>
            <person name="Hibbett D.S."/>
            <person name="Martin F."/>
        </authorList>
    </citation>
    <scope>NUCLEOTIDE SEQUENCE [LARGE SCALE GENOMIC DNA]</scope>
    <source>
        <strain evidence="14">Foug A</strain>
    </source>
</reference>
<feature type="binding site" evidence="10">
    <location>
        <begin position="286"/>
        <end position="291"/>
    </location>
    <ligand>
        <name>a peptide</name>
        <dbReference type="ChEBI" id="CHEBI:60466"/>
    </ligand>
</feature>
<dbReference type="Gene3D" id="1.25.40.320">
    <property type="entry name" value="Peptidase M1, leukotriene A4 hydrolase/aminopeptidase C-terminal domain"/>
    <property type="match status" value="1"/>
</dbReference>
<dbReference type="SUPFAM" id="SSF55486">
    <property type="entry name" value="Metalloproteases ('zincins'), catalytic domain"/>
    <property type="match status" value="1"/>
</dbReference>
<dbReference type="Gene3D" id="1.10.390.10">
    <property type="entry name" value="Neutral Protease Domain 2"/>
    <property type="match status" value="1"/>
</dbReference>
<comment type="cofactor">
    <cofactor evidence="11">
        <name>Zn(2+)</name>
        <dbReference type="ChEBI" id="CHEBI:29105"/>
    </cofactor>
    <text evidence="11">Binds 1 zinc ion per subunit.</text>
</comment>
<dbReference type="PANTHER" id="PTHR45726:SF3">
    <property type="entry name" value="LEUKOTRIENE A-4 HYDROLASE"/>
    <property type="match status" value="1"/>
</dbReference>
<dbReference type="GO" id="GO:0006508">
    <property type="term" value="P:proteolysis"/>
    <property type="evidence" value="ECO:0007669"/>
    <property type="project" value="UniProtKB-KW"/>
</dbReference>
<dbReference type="InterPro" id="IPR027268">
    <property type="entry name" value="Peptidase_M4/M1_CTD_sf"/>
</dbReference>
<keyword evidence="14" id="KW-1185">Reference proteome</keyword>
<feature type="binding site" evidence="10">
    <location>
        <begin position="142"/>
        <end position="144"/>
    </location>
    <ligand>
        <name>a peptide</name>
        <dbReference type="ChEBI" id="CHEBI:60466"/>
    </ligand>
</feature>
<dbReference type="Gene3D" id="2.60.40.1730">
    <property type="entry name" value="tricorn interacting facor f3 domain"/>
    <property type="match status" value="1"/>
</dbReference>
<reference evidence="13 14" key="1">
    <citation type="submission" date="2014-04" db="EMBL/GenBank/DDBJ databases">
        <authorList>
            <consortium name="DOE Joint Genome Institute"/>
            <person name="Kuo A."/>
            <person name="Kohler A."/>
            <person name="Nagy L.G."/>
            <person name="Floudas D."/>
            <person name="Copeland A."/>
            <person name="Barry K.W."/>
            <person name="Cichocki N."/>
            <person name="Veneault-Fourrey C."/>
            <person name="LaButti K."/>
            <person name="Lindquist E.A."/>
            <person name="Lipzen A."/>
            <person name="Lundell T."/>
            <person name="Morin E."/>
            <person name="Murat C."/>
            <person name="Sun H."/>
            <person name="Tunlid A."/>
            <person name="Henrissat B."/>
            <person name="Grigoriev I.V."/>
            <person name="Hibbett D.S."/>
            <person name="Martin F."/>
            <person name="Nordberg H.P."/>
            <person name="Cantor M.N."/>
            <person name="Hua S.X."/>
        </authorList>
    </citation>
    <scope>NUCLEOTIDE SEQUENCE [LARGE SCALE GENOMIC DNA]</scope>
    <source>
        <strain evidence="13 14">Foug A</strain>
    </source>
</reference>
<comment type="subcellular location">
    <subcellularLocation>
        <location evidence="1">Cytoplasm</location>
    </subcellularLocation>
</comment>
<gene>
    <name evidence="13" type="ORF">SCLCIDRAFT_143710</name>
</gene>
<evidence type="ECO:0000256" key="5">
    <source>
        <dbReference type="ARBA" id="ARBA00022723"/>
    </source>
</evidence>
<dbReference type="OrthoDB" id="79562at2759"/>
<organism evidence="13 14">
    <name type="scientific">Scleroderma citrinum Foug A</name>
    <dbReference type="NCBI Taxonomy" id="1036808"/>
    <lineage>
        <taxon>Eukaryota</taxon>
        <taxon>Fungi</taxon>
        <taxon>Dikarya</taxon>
        <taxon>Basidiomycota</taxon>
        <taxon>Agaricomycotina</taxon>
        <taxon>Agaricomycetes</taxon>
        <taxon>Agaricomycetidae</taxon>
        <taxon>Boletales</taxon>
        <taxon>Sclerodermatineae</taxon>
        <taxon>Sclerodermataceae</taxon>
        <taxon>Scleroderma</taxon>
    </lineage>
</organism>
<keyword evidence="6" id="KW-0378">Hydrolase</keyword>
<dbReference type="FunCoup" id="A0A0C2YND0">
    <property type="interactions" value="617"/>
</dbReference>
<evidence type="ECO:0000256" key="3">
    <source>
        <dbReference type="ARBA" id="ARBA00022490"/>
    </source>
</evidence>